<protein>
    <submittedName>
        <fullName evidence="1">ORP1 like protein</fullName>
    </submittedName>
</protein>
<name>A0ACC3ZDY1_COLTU</name>
<reference evidence="1 2" key="1">
    <citation type="journal article" date="2020" name="Phytopathology">
        <title>Genome Sequence Resources of Colletotrichum truncatum, C. plurivorum, C. musicola, and C. sojae: Four Species Pathogenic to Soybean (Glycine max).</title>
        <authorList>
            <person name="Rogerio F."/>
            <person name="Boufleur T.R."/>
            <person name="Ciampi-Guillardi M."/>
            <person name="Sukno S.A."/>
            <person name="Thon M.R."/>
            <person name="Massola Junior N.S."/>
            <person name="Baroncelli R."/>
        </authorList>
    </citation>
    <scope>NUCLEOTIDE SEQUENCE [LARGE SCALE GENOMIC DNA]</scope>
    <source>
        <strain evidence="1 2">CMES1059</strain>
    </source>
</reference>
<organism evidence="1 2">
    <name type="scientific">Colletotrichum truncatum</name>
    <name type="common">Anthracnose fungus</name>
    <name type="synonym">Colletotrichum capsici</name>
    <dbReference type="NCBI Taxonomy" id="5467"/>
    <lineage>
        <taxon>Eukaryota</taxon>
        <taxon>Fungi</taxon>
        <taxon>Dikarya</taxon>
        <taxon>Ascomycota</taxon>
        <taxon>Pezizomycotina</taxon>
        <taxon>Sordariomycetes</taxon>
        <taxon>Hypocreomycetidae</taxon>
        <taxon>Glomerellales</taxon>
        <taxon>Glomerellaceae</taxon>
        <taxon>Colletotrichum</taxon>
        <taxon>Colletotrichum truncatum species complex</taxon>
    </lineage>
</organism>
<accession>A0ACC3ZDY1</accession>
<evidence type="ECO:0000313" key="1">
    <source>
        <dbReference type="EMBL" id="KAL0942311.1"/>
    </source>
</evidence>
<dbReference type="EMBL" id="VUJX02000001">
    <property type="protein sequence ID" value="KAL0942311.1"/>
    <property type="molecule type" value="Genomic_DNA"/>
</dbReference>
<comment type="caution">
    <text evidence="1">The sequence shown here is derived from an EMBL/GenBank/DDBJ whole genome shotgun (WGS) entry which is preliminary data.</text>
</comment>
<evidence type="ECO:0000313" key="2">
    <source>
        <dbReference type="Proteomes" id="UP000805649"/>
    </source>
</evidence>
<proteinExistence type="predicted"/>
<dbReference type="Proteomes" id="UP000805649">
    <property type="component" value="Unassembled WGS sequence"/>
</dbReference>
<gene>
    <name evidence="1" type="ORF">CTRU02_200197</name>
</gene>
<sequence length="898" mass="98294">MDVTSLLNVAAGNKPIIRNNTTESTFATIIDKKITTTASTEKTASSRRTSDPRAPRNRTPWDAGGYSLPLSVDTTKIPAPSAKPAFYSESDVDQSASASSYDLPSSGCHSRASSLSSLAHEMAHSANITPMTSTHPGRIALRSRPSSTRSLANYFRHSISGDSDAQLTARPNLPREDDGQHVTGGFPKSPKHKFSDSHSSLSSYTSSTQSGGHSRISSLSTVSGIQPFTSLLNDVPAFDTKLAEHQQSMTGPAMVDIQPPSPRTIPQSDPNAQGPLDPSLKGPGRPGSPSDAILITRGMGSNRSSPTDGLSPHSKHPQDNLNYLSLPQDHPQSRTHKRTVSAPDFAAISAPTFQPFPSVSETAPFPPQQPYAMSPPQSPPTAANQDEIKCMYIENCDTGSQPRKAISHIFGRNKLCTRMIPAHVWVHFCRKHYQRSRYRNAHEYSKLQVDLVQKQIARVQQWSDENERAGKAGVVNSWSLAIRKREQKRLEDKKESKKRAYQDESDDEQLDGAMLNGTAVPEWLLSKCGAGYTTVAIQEIVAQLKTEIDNGGLSQIPDIEILPTISSDGPDEKPKTYLKRKTSGAAAHKRSQSMGVALRPEALPMARRVSQPNTYWGHEGFDASSFDNHHRVTDMEAGYFGDRNAMPGMPRVPSGMRRMNIPHRPAFGNIREGHPEEDYYRQPQMGSGPFVFGAGGPQGGPLPAPTPQRRGSKSMASHLETSTTTMPTYPDPRRAYHQRSQSEIGGFHQGQAPNYRPSSSSGYAPPAYGYGPGPVEQDSYDGTYPRPHDNPFVQGAQPNYYEDPQRQYAYGASPFQPNPVPRLGPVGVNRHTRHQSTPNAPRAMHRAPSTHGFAVGANMAPQHDQRGYERTSSEHSRHSSYATPPMQPMQHMPDAARH</sequence>
<keyword evidence="2" id="KW-1185">Reference proteome</keyword>